<proteinExistence type="predicted"/>
<evidence type="ECO:0000256" key="8">
    <source>
        <dbReference type="PROSITE-ProRule" id="PRU00169"/>
    </source>
</evidence>
<dbReference type="CDD" id="cd17536">
    <property type="entry name" value="REC_YesN-like"/>
    <property type="match status" value="1"/>
</dbReference>
<dbReference type="PANTHER" id="PTHR42713">
    <property type="entry name" value="HISTIDINE KINASE-RELATED"/>
    <property type="match status" value="1"/>
</dbReference>
<evidence type="ECO:0000256" key="3">
    <source>
        <dbReference type="ARBA" id="ARBA00022553"/>
    </source>
</evidence>
<evidence type="ECO:0000259" key="10">
    <source>
        <dbReference type="PROSITE" id="PS50110"/>
    </source>
</evidence>
<comment type="subcellular location">
    <subcellularLocation>
        <location evidence="1">Cytoplasm</location>
    </subcellularLocation>
</comment>
<dbReference type="Gene3D" id="3.40.50.2300">
    <property type="match status" value="1"/>
</dbReference>
<evidence type="ECO:0000313" key="12">
    <source>
        <dbReference type="Proteomes" id="UP001596250"/>
    </source>
</evidence>
<keyword evidence="7" id="KW-0804">Transcription</keyword>
<dbReference type="PROSITE" id="PS50110">
    <property type="entry name" value="RESPONSE_REGULATORY"/>
    <property type="match status" value="1"/>
</dbReference>
<dbReference type="RefSeq" id="WP_379891236.1">
    <property type="nucleotide sequence ID" value="NZ_CBCSCT010000037.1"/>
</dbReference>
<evidence type="ECO:0000256" key="4">
    <source>
        <dbReference type="ARBA" id="ARBA00023012"/>
    </source>
</evidence>
<feature type="modified residue" description="4-aspartylphosphate" evidence="8">
    <location>
        <position position="58"/>
    </location>
</feature>
<keyword evidence="3 8" id="KW-0597">Phosphoprotein</keyword>
<keyword evidence="2" id="KW-0963">Cytoplasm</keyword>
<organism evidence="11 12">
    <name type="scientific">Marinicrinis lubricantis</name>
    <dbReference type="NCBI Taxonomy" id="2086470"/>
    <lineage>
        <taxon>Bacteria</taxon>
        <taxon>Bacillati</taxon>
        <taxon>Bacillota</taxon>
        <taxon>Bacilli</taxon>
        <taxon>Bacillales</taxon>
        <taxon>Paenibacillaceae</taxon>
    </lineage>
</organism>
<keyword evidence="4" id="KW-0902">Two-component regulatory system</keyword>
<dbReference type="InterPro" id="IPR018060">
    <property type="entry name" value="HTH_AraC"/>
</dbReference>
<name>A0ABW1IHP4_9BACL</name>
<accession>A0ABW1IHP4</accession>
<keyword evidence="12" id="KW-1185">Reference proteome</keyword>
<keyword evidence="6" id="KW-0238">DNA-binding</keyword>
<comment type="caution">
    <text evidence="11">The sequence shown here is derived from an EMBL/GenBank/DDBJ whole genome shotgun (WGS) entry which is preliminary data.</text>
</comment>
<feature type="domain" description="Response regulatory" evidence="10">
    <location>
        <begin position="6"/>
        <end position="123"/>
    </location>
</feature>
<evidence type="ECO:0000256" key="1">
    <source>
        <dbReference type="ARBA" id="ARBA00004496"/>
    </source>
</evidence>
<dbReference type="PRINTS" id="PR00032">
    <property type="entry name" value="HTHARAC"/>
</dbReference>
<dbReference type="Proteomes" id="UP001596250">
    <property type="component" value="Unassembled WGS sequence"/>
</dbReference>
<evidence type="ECO:0000256" key="6">
    <source>
        <dbReference type="ARBA" id="ARBA00023125"/>
    </source>
</evidence>
<dbReference type="Gene3D" id="1.10.10.60">
    <property type="entry name" value="Homeodomain-like"/>
    <property type="match status" value="2"/>
</dbReference>
<dbReference type="Pfam" id="PF17853">
    <property type="entry name" value="GGDEF_2"/>
    <property type="match status" value="1"/>
</dbReference>
<dbReference type="EMBL" id="JBHSQV010000001">
    <property type="protein sequence ID" value="MFC5984904.1"/>
    <property type="molecule type" value="Genomic_DNA"/>
</dbReference>
<reference evidence="12" key="1">
    <citation type="journal article" date="2019" name="Int. J. Syst. Evol. Microbiol.">
        <title>The Global Catalogue of Microorganisms (GCM) 10K type strain sequencing project: providing services to taxonomists for standard genome sequencing and annotation.</title>
        <authorList>
            <consortium name="The Broad Institute Genomics Platform"/>
            <consortium name="The Broad Institute Genome Sequencing Center for Infectious Disease"/>
            <person name="Wu L."/>
            <person name="Ma J."/>
        </authorList>
    </citation>
    <scope>NUCLEOTIDE SEQUENCE [LARGE SCALE GENOMIC DNA]</scope>
    <source>
        <strain evidence="12">CCM 8749</strain>
    </source>
</reference>
<gene>
    <name evidence="11" type="ORF">ACFPXP_00075</name>
</gene>
<dbReference type="Pfam" id="PF00072">
    <property type="entry name" value="Response_reg"/>
    <property type="match status" value="1"/>
</dbReference>
<dbReference type="PROSITE" id="PS01124">
    <property type="entry name" value="HTH_ARAC_FAMILY_2"/>
    <property type="match status" value="1"/>
</dbReference>
<dbReference type="InterPro" id="IPR041522">
    <property type="entry name" value="CdaR_GGDEF"/>
</dbReference>
<dbReference type="InterPro" id="IPR020449">
    <property type="entry name" value="Tscrpt_reg_AraC-type_HTH"/>
</dbReference>
<evidence type="ECO:0000256" key="5">
    <source>
        <dbReference type="ARBA" id="ARBA00023015"/>
    </source>
</evidence>
<dbReference type="SUPFAM" id="SSF46689">
    <property type="entry name" value="Homeodomain-like"/>
    <property type="match status" value="2"/>
</dbReference>
<evidence type="ECO:0000256" key="2">
    <source>
        <dbReference type="ARBA" id="ARBA00022490"/>
    </source>
</evidence>
<dbReference type="InterPro" id="IPR051552">
    <property type="entry name" value="HptR"/>
</dbReference>
<dbReference type="Pfam" id="PF12833">
    <property type="entry name" value="HTH_18"/>
    <property type="match status" value="1"/>
</dbReference>
<dbReference type="SMART" id="SM00448">
    <property type="entry name" value="REC"/>
    <property type="match status" value="1"/>
</dbReference>
<dbReference type="InterPro" id="IPR009057">
    <property type="entry name" value="Homeodomain-like_sf"/>
</dbReference>
<evidence type="ECO:0000256" key="7">
    <source>
        <dbReference type="ARBA" id="ARBA00023163"/>
    </source>
</evidence>
<dbReference type="SUPFAM" id="SSF52172">
    <property type="entry name" value="CheY-like"/>
    <property type="match status" value="1"/>
</dbReference>
<feature type="domain" description="HTH araC/xylS-type" evidence="9">
    <location>
        <begin position="427"/>
        <end position="525"/>
    </location>
</feature>
<protein>
    <submittedName>
        <fullName evidence="11">Response regulator</fullName>
    </submittedName>
</protein>
<dbReference type="SMART" id="SM00342">
    <property type="entry name" value="HTH_ARAC"/>
    <property type="match status" value="1"/>
</dbReference>
<evidence type="ECO:0000313" key="11">
    <source>
        <dbReference type="EMBL" id="MFC5984904.1"/>
    </source>
</evidence>
<dbReference type="PANTHER" id="PTHR42713:SF3">
    <property type="entry name" value="TRANSCRIPTIONAL REGULATORY PROTEIN HPTR"/>
    <property type="match status" value="1"/>
</dbReference>
<evidence type="ECO:0000259" key="9">
    <source>
        <dbReference type="PROSITE" id="PS01124"/>
    </source>
</evidence>
<dbReference type="InterPro" id="IPR001789">
    <property type="entry name" value="Sig_transdc_resp-reg_receiver"/>
</dbReference>
<dbReference type="InterPro" id="IPR011006">
    <property type="entry name" value="CheY-like_superfamily"/>
</dbReference>
<keyword evidence="5" id="KW-0805">Transcription regulation</keyword>
<sequence>MNRTFRVLLADDEYIIIQSLKKAIPWEALQMEVVAEAKDGEEAYRLIQETRPDIILTDIRMPIVDGLMLMERVRKEHPNTLFIVISGYGEFEYAREALRMGAFDYVLKPIDHEELLETVRKAGEKLHRHYEELELQERLKHSLGTLSAVARERLYLQLIEGNQQPFNQMYWLEQDQLNEAYYVLLVQLDQYPSLARKWRQEERRLWLFAVRNILQEYGETSGARSVFPFHSGEWLLVFADEPDVRKRERGEEIVSIVKRHTKLSCSVGVSTVCQGMEKLGECYQSAQDALMERFYQGHEGVYLFQPRGQQVLGSVYPLDLEGKLIQSAKTLDEQRIYQIMDELKSRWHAASYDKEQIQSCMIQLIVVLYRELEHLYSFQEPVDTLITGIYESETLDEMLSFVSSSLLTSIQGLKQRQSRYDNGQLIDKVKKYIEDHYNQDLSVDEAAEVAGLSCSHFCTWFKKETGQTFLEYLTGYRMNKACYILAHSDVKVYQTAPLVGYQDSKYFTQVFKRMIGMTPTEYRETAASSGE</sequence>